<keyword evidence="14" id="KW-1185">Reference proteome</keyword>
<dbReference type="Pfam" id="PF12763">
    <property type="entry name" value="EH"/>
    <property type="match status" value="1"/>
</dbReference>
<keyword evidence="4" id="KW-0479">Metal-binding</keyword>
<protein>
    <submittedName>
        <fullName evidence="13">Uncharacterized protein</fullName>
    </submittedName>
</protein>
<dbReference type="Gene3D" id="1.10.238.10">
    <property type="entry name" value="EF-hand"/>
    <property type="match status" value="1"/>
</dbReference>
<comment type="subcellular location">
    <subcellularLocation>
        <location evidence="1">Cell membrane</location>
        <topology evidence="1">Peripheral membrane protein</topology>
        <orientation evidence="1">Cytoplasmic side</orientation>
    </subcellularLocation>
    <subcellularLocation>
        <location evidence="2">Endosome membrane</location>
        <topology evidence="2">Peripheral membrane protein</topology>
    </subcellularLocation>
</comment>
<sequence>MDILSTNRSNARHDEQLYRQWFDYADADNDGRLTGDDTVKFFSLSQLPRADLKQVWAIADVKRQGFLGFKEFVSAMQVISLAQSGKDLSPNMLRNADLDSISAPTMVGLEELIEKRQQRTSPSSNGSFRSNGPSPQKSQTSQWFNQKAPRKSLSSISVTSIIDGLKKLYIEKLKPLEVTYRFDDFVSPSLTESDFDARPQVMLLGQYSTGKTTFIKHLLRTSYPGAHIGPEPTTDRFVVVMGGSDERNVPGNTIAVQADMPFSGLTRFGQAFLSKFECSQMPHPLLDHLTFVDTPGVLSGEKQRTQRSYDFTGVTEWFASKCDLILLLFDPHKLDISDEFKRVIMSLRGHDDKIRIVLNKADQVDTQQLMRVYGALMWSLGKVLNTPEVMRVYIGSFNDRPIDEEKIGPSGKDLFEREQEDLLADLKDIPRKACDRKINEFVKRARQAKIHAYIIGQLKKDMPAMMGKNKAQKKLTDNLEDEFAKVQREFHLPPGDFPRVDHYRERLAGYNFDKFEKLKPKMVQAVDDMLGYDIPQLLQRFRNPYDN</sequence>
<feature type="region of interest" description="Disordered" evidence="9">
    <location>
        <begin position="115"/>
        <end position="148"/>
    </location>
</feature>
<dbReference type="OrthoDB" id="1716625at2759"/>
<dbReference type="GO" id="GO:0010008">
    <property type="term" value="C:endosome membrane"/>
    <property type="evidence" value="ECO:0007669"/>
    <property type="project" value="UniProtKB-SubCell"/>
</dbReference>
<evidence type="ECO:0000256" key="9">
    <source>
        <dbReference type="SAM" id="MobiDB-lite"/>
    </source>
</evidence>
<dbReference type="GO" id="GO:0051260">
    <property type="term" value="P:protein homooligomerization"/>
    <property type="evidence" value="ECO:0007669"/>
    <property type="project" value="UniProtKB-ARBA"/>
</dbReference>
<keyword evidence="7" id="KW-0106">Calcium</keyword>
<dbReference type="PROSITE" id="PS51718">
    <property type="entry name" value="G_DYNAMIN_2"/>
    <property type="match status" value="1"/>
</dbReference>
<dbReference type="GO" id="GO:0005525">
    <property type="term" value="F:GTP binding"/>
    <property type="evidence" value="ECO:0007669"/>
    <property type="project" value="InterPro"/>
</dbReference>
<evidence type="ECO:0000256" key="1">
    <source>
        <dbReference type="ARBA" id="ARBA00004413"/>
    </source>
</evidence>
<evidence type="ECO:0000259" key="11">
    <source>
        <dbReference type="PROSITE" id="PS50222"/>
    </source>
</evidence>
<dbReference type="PANTHER" id="PTHR11216:SF31">
    <property type="entry name" value="AT21416P"/>
    <property type="match status" value="1"/>
</dbReference>
<dbReference type="EMBL" id="CM026433">
    <property type="protein sequence ID" value="KAG0554897.1"/>
    <property type="molecule type" value="Genomic_DNA"/>
</dbReference>
<proteinExistence type="predicted"/>
<dbReference type="InterPro" id="IPR040990">
    <property type="entry name" value="DUF5600"/>
</dbReference>
<dbReference type="InterPro" id="IPR002048">
    <property type="entry name" value="EF_hand_dom"/>
</dbReference>
<organism evidence="13 14">
    <name type="scientific">Ceratodon purpureus</name>
    <name type="common">Fire moss</name>
    <name type="synonym">Dicranum purpureum</name>
    <dbReference type="NCBI Taxonomy" id="3225"/>
    <lineage>
        <taxon>Eukaryota</taxon>
        <taxon>Viridiplantae</taxon>
        <taxon>Streptophyta</taxon>
        <taxon>Embryophyta</taxon>
        <taxon>Bryophyta</taxon>
        <taxon>Bryophytina</taxon>
        <taxon>Bryopsida</taxon>
        <taxon>Dicranidae</taxon>
        <taxon>Pseudoditrichales</taxon>
        <taxon>Ditrichaceae</taxon>
        <taxon>Ceratodon</taxon>
    </lineage>
</organism>
<dbReference type="FunFam" id="3.40.50.300:FF:000147">
    <property type="entry name" value="EH domain-containing protein 1"/>
    <property type="match status" value="1"/>
</dbReference>
<name>A0A8T0G8V9_CERPU</name>
<dbReference type="CDD" id="cd00052">
    <property type="entry name" value="EH"/>
    <property type="match status" value="1"/>
</dbReference>
<dbReference type="Pfam" id="PF00350">
    <property type="entry name" value="Dynamin_N"/>
    <property type="match status" value="1"/>
</dbReference>
<dbReference type="GO" id="GO:0005886">
    <property type="term" value="C:plasma membrane"/>
    <property type="evidence" value="ECO:0007669"/>
    <property type="project" value="UniProtKB-SubCell"/>
</dbReference>
<dbReference type="InterPro" id="IPR011992">
    <property type="entry name" value="EF-hand-dom_pair"/>
</dbReference>
<dbReference type="InterPro" id="IPR030381">
    <property type="entry name" value="G_DYNAMIN_dom"/>
</dbReference>
<dbReference type="PROSITE" id="PS50222">
    <property type="entry name" value="EF_HAND_2"/>
    <property type="match status" value="1"/>
</dbReference>
<dbReference type="AlphaFoldDB" id="A0A8T0G8V9"/>
<evidence type="ECO:0000256" key="4">
    <source>
        <dbReference type="ARBA" id="ARBA00022723"/>
    </source>
</evidence>
<dbReference type="CDD" id="cd09913">
    <property type="entry name" value="EHD"/>
    <property type="match status" value="1"/>
</dbReference>
<evidence type="ECO:0000259" key="12">
    <source>
        <dbReference type="PROSITE" id="PS51718"/>
    </source>
</evidence>
<keyword evidence="6" id="KW-0967">Endosome</keyword>
<dbReference type="SUPFAM" id="SSF52540">
    <property type="entry name" value="P-loop containing nucleoside triphosphate hydrolases"/>
    <property type="match status" value="1"/>
</dbReference>
<feature type="domain" description="EF-hand" evidence="11">
    <location>
        <begin position="47"/>
        <end position="82"/>
    </location>
</feature>
<dbReference type="GO" id="GO:0006897">
    <property type="term" value="P:endocytosis"/>
    <property type="evidence" value="ECO:0007669"/>
    <property type="project" value="TreeGrafter"/>
</dbReference>
<evidence type="ECO:0000256" key="7">
    <source>
        <dbReference type="ARBA" id="ARBA00022837"/>
    </source>
</evidence>
<dbReference type="Proteomes" id="UP000822688">
    <property type="component" value="Chromosome 12"/>
</dbReference>
<evidence type="ECO:0000313" key="13">
    <source>
        <dbReference type="EMBL" id="KAG0554897.1"/>
    </source>
</evidence>
<evidence type="ECO:0000259" key="10">
    <source>
        <dbReference type="PROSITE" id="PS50031"/>
    </source>
</evidence>
<comment type="caution">
    <text evidence="13">The sequence shown here is derived from an EMBL/GenBank/DDBJ whole genome shotgun (WGS) entry which is preliminary data.</text>
</comment>
<dbReference type="SUPFAM" id="SSF47473">
    <property type="entry name" value="EF-hand"/>
    <property type="match status" value="1"/>
</dbReference>
<evidence type="ECO:0000256" key="5">
    <source>
        <dbReference type="ARBA" id="ARBA00022741"/>
    </source>
</evidence>
<evidence type="ECO:0000256" key="2">
    <source>
        <dbReference type="ARBA" id="ARBA00004481"/>
    </source>
</evidence>
<dbReference type="GO" id="GO:0005509">
    <property type="term" value="F:calcium ion binding"/>
    <property type="evidence" value="ECO:0007669"/>
    <property type="project" value="InterPro"/>
</dbReference>
<dbReference type="InterPro" id="IPR027417">
    <property type="entry name" value="P-loop_NTPase"/>
</dbReference>
<evidence type="ECO:0000313" key="14">
    <source>
        <dbReference type="Proteomes" id="UP000822688"/>
    </source>
</evidence>
<dbReference type="SMART" id="SM00027">
    <property type="entry name" value="EH"/>
    <property type="match status" value="1"/>
</dbReference>
<feature type="domain" description="Dynamin-type G" evidence="12">
    <location>
        <begin position="195"/>
        <end position="430"/>
    </location>
</feature>
<feature type="compositionally biased region" description="Polar residues" evidence="9">
    <location>
        <begin position="119"/>
        <end position="145"/>
    </location>
</feature>
<dbReference type="PROSITE" id="PS50031">
    <property type="entry name" value="EH"/>
    <property type="match status" value="1"/>
</dbReference>
<feature type="domain" description="EH" evidence="10">
    <location>
        <begin position="14"/>
        <end position="104"/>
    </location>
</feature>
<dbReference type="InterPro" id="IPR000261">
    <property type="entry name" value="EH_dom"/>
</dbReference>
<evidence type="ECO:0000256" key="3">
    <source>
        <dbReference type="ARBA" id="ARBA00022475"/>
    </source>
</evidence>
<accession>A0A8T0G8V9</accession>
<dbReference type="Gene3D" id="1.10.268.20">
    <property type="match status" value="1"/>
</dbReference>
<dbReference type="GO" id="GO:0016197">
    <property type="term" value="P:endosomal transport"/>
    <property type="evidence" value="ECO:0007669"/>
    <property type="project" value="TreeGrafter"/>
</dbReference>
<dbReference type="InterPro" id="IPR031692">
    <property type="entry name" value="EHD_N"/>
</dbReference>
<gene>
    <name evidence="13" type="ORF">KC19_12G128500</name>
</gene>
<dbReference type="Gene3D" id="3.40.50.300">
    <property type="entry name" value="P-loop containing nucleotide triphosphate hydrolases"/>
    <property type="match status" value="1"/>
</dbReference>
<dbReference type="Pfam" id="PF18150">
    <property type="entry name" value="DUF5600"/>
    <property type="match status" value="1"/>
</dbReference>
<keyword evidence="5" id="KW-0547">Nucleotide-binding</keyword>
<dbReference type="PANTHER" id="PTHR11216">
    <property type="entry name" value="EH DOMAIN"/>
    <property type="match status" value="1"/>
</dbReference>
<dbReference type="Pfam" id="PF16880">
    <property type="entry name" value="EHD_N"/>
    <property type="match status" value="1"/>
</dbReference>
<evidence type="ECO:0000256" key="6">
    <source>
        <dbReference type="ARBA" id="ARBA00022753"/>
    </source>
</evidence>
<keyword evidence="3" id="KW-1003">Cell membrane</keyword>
<evidence type="ECO:0000256" key="8">
    <source>
        <dbReference type="ARBA" id="ARBA00023136"/>
    </source>
</evidence>
<keyword evidence="8" id="KW-0472">Membrane</keyword>
<reference evidence="13" key="1">
    <citation type="submission" date="2020-06" db="EMBL/GenBank/DDBJ databases">
        <title>WGS assembly of Ceratodon purpureus strain R40.</title>
        <authorList>
            <person name="Carey S.B."/>
            <person name="Jenkins J."/>
            <person name="Shu S."/>
            <person name="Lovell J.T."/>
            <person name="Sreedasyam A."/>
            <person name="Maumus F."/>
            <person name="Tiley G.P."/>
            <person name="Fernandez-Pozo N."/>
            <person name="Barry K."/>
            <person name="Chen C."/>
            <person name="Wang M."/>
            <person name="Lipzen A."/>
            <person name="Daum C."/>
            <person name="Saski C.A."/>
            <person name="Payton A.C."/>
            <person name="Mcbreen J.C."/>
            <person name="Conrad R.E."/>
            <person name="Kollar L.M."/>
            <person name="Olsson S."/>
            <person name="Huttunen S."/>
            <person name="Landis J.B."/>
            <person name="Wickett N.J."/>
            <person name="Johnson M.G."/>
            <person name="Rensing S.A."/>
            <person name="Grimwood J."/>
            <person name="Schmutz J."/>
            <person name="Mcdaniel S.F."/>
        </authorList>
    </citation>
    <scope>NUCLEOTIDE SEQUENCE</scope>
    <source>
        <strain evidence="13">R40</strain>
    </source>
</reference>
<dbReference type="InterPro" id="IPR045063">
    <property type="entry name" value="Dynamin_N"/>
</dbReference>